<evidence type="ECO:0000313" key="14">
    <source>
        <dbReference type="Proteomes" id="UP001161406"/>
    </source>
</evidence>
<comment type="similarity">
    <text evidence="3">Belongs to the binding-protein-dependent transport system permease family. MalFG subfamily.</text>
</comment>
<evidence type="ECO:0000256" key="11">
    <source>
        <dbReference type="RuleBase" id="RU363032"/>
    </source>
</evidence>
<comment type="caution">
    <text evidence="13">The sequence shown here is derived from an EMBL/GenBank/DDBJ whole genome shotgun (WGS) entry which is preliminary data.</text>
</comment>
<feature type="transmembrane region" description="Helical" evidence="11">
    <location>
        <begin position="109"/>
        <end position="133"/>
    </location>
</feature>
<feature type="transmembrane region" description="Helical" evidence="11">
    <location>
        <begin position="243"/>
        <end position="264"/>
    </location>
</feature>
<evidence type="ECO:0000256" key="7">
    <source>
        <dbReference type="ARBA" id="ARBA00022692"/>
    </source>
</evidence>
<feature type="domain" description="ABC transmembrane type-1" evidence="12">
    <location>
        <begin position="74"/>
        <end position="264"/>
    </location>
</feature>
<dbReference type="Proteomes" id="UP001161406">
    <property type="component" value="Unassembled WGS sequence"/>
</dbReference>
<dbReference type="PROSITE" id="PS50928">
    <property type="entry name" value="ABC_TM1"/>
    <property type="match status" value="1"/>
</dbReference>
<feature type="transmembrane region" description="Helical" evidence="11">
    <location>
        <begin position="74"/>
        <end position="97"/>
    </location>
</feature>
<keyword evidence="6" id="KW-0762">Sugar transport</keyword>
<keyword evidence="4 11" id="KW-0813">Transport</keyword>
<evidence type="ECO:0000259" key="12">
    <source>
        <dbReference type="PROSITE" id="PS50928"/>
    </source>
</evidence>
<evidence type="ECO:0000256" key="8">
    <source>
        <dbReference type="ARBA" id="ARBA00022989"/>
    </source>
</evidence>
<evidence type="ECO:0000256" key="6">
    <source>
        <dbReference type="ARBA" id="ARBA00022597"/>
    </source>
</evidence>
<feature type="transmembrane region" description="Helical" evidence="11">
    <location>
        <begin position="145"/>
        <end position="165"/>
    </location>
</feature>
<evidence type="ECO:0000256" key="2">
    <source>
        <dbReference type="ARBA" id="ARBA00004651"/>
    </source>
</evidence>
<keyword evidence="7 11" id="KW-0812">Transmembrane</keyword>
<evidence type="ECO:0000256" key="4">
    <source>
        <dbReference type="ARBA" id="ARBA00022448"/>
    </source>
</evidence>
<keyword evidence="14" id="KW-1185">Reference proteome</keyword>
<proteinExistence type="inferred from homology"/>
<reference evidence="13" key="1">
    <citation type="journal article" date="2014" name="Int. J. Syst. Evol. Microbiol.">
        <title>Complete genome of a new Firmicutes species belonging to the dominant human colonic microbiota ('Ruminococcus bicirculans') reveals two chromosomes and a selective capacity to utilize plant glucans.</title>
        <authorList>
            <consortium name="NISC Comparative Sequencing Program"/>
            <person name="Wegmann U."/>
            <person name="Louis P."/>
            <person name="Goesmann A."/>
            <person name="Henrissat B."/>
            <person name="Duncan S.H."/>
            <person name="Flint H.J."/>
        </authorList>
    </citation>
    <scope>NUCLEOTIDE SEQUENCE</scope>
    <source>
        <strain evidence="13">NBRC 103855</strain>
    </source>
</reference>
<dbReference type="InterPro" id="IPR000515">
    <property type="entry name" value="MetI-like"/>
</dbReference>
<feature type="transmembrane region" description="Helical" evidence="11">
    <location>
        <begin position="186"/>
        <end position="211"/>
    </location>
</feature>
<keyword evidence="8 11" id="KW-1133">Transmembrane helix</keyword>
<dbReference type="EMBL" id="BSNG01000001">
    <property type="protein sequence ID" value="GLQ11323.1"/>
    <property type="molecule type" value="Genomic_DNA"/>
</dbReference>
<evidence type="ECO:0000256" key="1">
    <source>
        <dbReference type="ARBA" id="ARBA00002264"/>
    </source>
</evidence>
<dbReference type="PANTHER" id="PTHR32243:SF50">
    <property type="entry name" value="MALTOSE_MALTODEXTRIN TRANSPORT SYSTEM PERMEASE PROTEIN MALG"/>
    <property type="match status" value="1"/>
</dbReference>
<comment type="subcellular location">
    <subcellularLocation>
        <location evidence="2 11">Cell membrane</location>
        <topology evidence="2 11">Multi-pass membrane protein</topology>
    </subcellularLocation>
</comment>
<keyword evidence="5" id="KW-1003">Cell membrane</keyword>
<keyword evidence="9 11" id="KW-0472">Membrane</keyword>
<organism evidence="13 14">
    <name type="scientific">Devosia yakushimensis</name>
    <dbReference type="NCBI Taxonomy" id="470028"/>
    <lineage>
        <taxon>Bacteria</taxon>
        <taxon>Pseudomonadati</taxon>
        <taxon>Pseudomonadota</taxon>
        <taxon>Alphaproteobacteria</taxon>
        <taxon>Hyphomicrobiales</taxon>
        <taxon>Devosiaceae</taxon>
        <taxon>Devosia</taxon>
    </lineage>
</organism>
<name>A0ABQ5UI88_9HYPH</name>
<dbReference type="Pfam" id="PF00528">
    <property type="entry name" value="BPD_transp_1"/>
    <property type="match status" value="1"/>
</dbReference>
<dbReference type="SUPFAM" id="SSF161098">
    <property type="entry name" value="MetI-like"/>
    <property type="match status" value="1"/>
</dbReference>
<evidence type="ECO:0000256" key="9">
    <source>
        <dbReference type="ARBA" id="ARBA00023136"/>
    </source>
</evidence>
<dbReference type="InterPro" id="IPR050901">
    <property type="entry name" value="BP-dep_ABC_trans_perm"/>
</dbReference>
<comment type="function">
    <text evidence="1">Part of the ABC transporter complex MalEFGK involved in maltose/maltodextrin import. Probably responsible for the translocation of the substrate across the membrane.</text>
</comment>
<dbReference type="InterPro" id="IPR035906">
    <property type="entry name" value="MetI-like_sf"/>
</dbReference>
<gene>
    <name evidence="13" type="ORF">GCM10007913_32550</name>
</gene>
<protein>
    <recommendedName>
        <fullName evidence="10">Maltose/maltodextrin transport system permease protein MalG</fullName>
    </recommendedName>
</protein>
<evidence type="ECO:0000256" key="3">
    <source>
        <dbReference type="ARBA" id="ARBA00009047"/>
    </source>
</evidence>
<evidence type="ECO:0000256" key="10">
    <source>
        <dbReference type="ARBA" id="ARBA00041109"/>
    </source>
</evidence>
<evidence type="ECO:0000256" key="5">
    <source>
        <dbReference type="ARBA" id="ARBA00022475"/>
    </source>
</evidence>
<dbReference type="Gene3D" id="1.10.3720.10">
    <property type="entry name" value="MetI-like"/>
    <property type="match status" value="1"/>
</dbReference>
<dbReference type="CDD" id="cd06261">
    <property type="entry name" value="TM_PBP2"/>
    <property type="match status" value="1"/>
</dbReference>
<accession>A0ABQ5UI88</accession>
<sequence>MTDRTASRRLGAGILQLAVALLVATYALPYIYLLMTSLKPAADVLQIPPRFLPETLSVDNYRAIFANPSVPLAFFNSLVVAVLSTGLALLLAVPAAYGASFFRTRLSAWFLLFALVTRMVPSVSLGVPLFILLKNIGLLDTISGLVLAHTTLSLPLAVWLMAAFFESIPRELEEAARMDGCTRFAAFWHIILPPASGGIAITALFSFIASWNEFLYALLLSAQHAKTAPIIIAQYKGAFGLDWGPMSALAILYSLPVILVTLVLQKKIIGGLTFGAVKG</sequence>
<reference evidence="13" key="2">
    <citation type="submission" date="2023-01" db="EMBL/GenBank/DDBJ databases">
        <title>Draft genome sequence of Devosia yakushimensis strain NBRC 103855.</title>
        <authorList>
            <person name="Sun Q."/>
            <person name="Mori K."/>
        </authorList>
    </citation>
    <scope>NUCLEOTIDE SEQUENCE</scope>
    <source>
        <strain evidence="13">NBRC 103855</strain>
    </source>
</reference>
<dbReference type="PANTHER" id="PTHR32243">
    <property type="entry name" value="MALTOSE TRANSPORT SYSTEM PERMEASE-RELATED"/>
    <property type="match status" value="1"/>
</dbReference>
<dbReference type="RefSeq" id="WP_284392618.1">
    <property type="nucleotide sequence ID" value="NZ_BSNG01000001.1"/>
</dbReference>
<evidence type="ECO:0000313" key="13">
    <source>
        <dbReference type="EMBL" id="GLQ11323.1"/>
    </source>
</evidence>